<evidence type="ECO:0000313" key="14">
    <source>
        <dbReference type="Proteomes" id="UP000085678"/>
    </source>
</evidence>
<dbReference type="GeneID" id="106165091"/>
<dbReference type="EC" id="6.3.2.25" evidence="11"/>
<dbReference type="InterPro" id="IPR052492">
    <property type="entry name" value="Tubulin-tyrosine_ligase"/>
</dbReference>
<reference evidence="15" key="1">
    <citation type="submission" date="2025-08" db="UniProtKB">
        <authorList>
            <consortium name="RefSeq"/>
        </authorList>
    </citation>
    <scope>IDENTIFICATION</scope>
    <source>
        <tissue evidence="15">Gonads</tissue>
    </source>
</reference>
<comment type="cofactor">
    <cofactor evidence="1">
        <name>Mg(2+)</name>
        <dbReference type="ChEBI" id="CHEBI:18420"/>
    </cofactor>
</comment>
<comment type="function">
    <text evidence="10">Catalyzes the post-translational addition of a tyrosine to the C-terminal end of detyrosinated alpha-tubulin.</text>
</comment>
<comment type="similarity">
    <text evidence="3">Belongs to the tubulin--tyrosine ligase family.</text>
</comment>
<dbReference type="RefSeq" id="XP_013398657.1">
    <property type="nucleotide sequence ID" value="XM_013543203.1"/>
</dbReference>
<evidence type="ECO:0000256" key="1">
    <source>
        <dbReference type="ARBA" id="ARBA00001946"/>
    </source>
</evidence>
<protein>
    <recommendedName>
        <fullName evidence="12">Tubulin--tyrosine ligase</fullName>
        <ecNumber evidence="11">6.3.2.25</ecNumber>
    </recommendedName>
</protein>
<dbReference type="AlphaFoldDB" id="A0A1S3IKC1"/>
<evidence type="ECO:0000256" key="4">
    <source>
        <dbReference type="ARBA" id="ARBA00011245"/>
    </source>
</evidence>
<dbReference type="PANTHER" id="PTHR46570">
    <property type="entry name" value="TUBULIN--TYROSINE LIGASE"/>
    <property type="match status" value="1"/>
</dbReference>
<evidence type="ECO:0000256" key="2">
    <source>
        <dbReference type="ARBA" id="ARBA00001958"/>
    </source>
</evidence>
<evidence type="ECO:0000256" key="10">
    <source>
        <dbReference type="ARBA" id="ARBA00037791"/>
    </source>
</evidence>
<dbReference type="GO" id="GO:0000226">
    <property type="term" value="P:microtubule cytoskeleton organization"/>
    <property type="evidence" value="ECO:0007669"/>
    <property type="project" value="TreeGrafter"/>
</dbReference>
<keyword evidence="7" id="KW-0067">ATP-binding</keyword>
<evidence type="ECO:0000256" key="5">
    <source>
        <dbReference type="ARBA" id="ARBA00022598"/>
    </source>
</evidence>
<keyword evidence="8" id="KW-0460">Magnesium</keyword>
<evidence type="ECO:0000313" key="15">
    <source>
        <dbReference type="RefSeq" id="XP_013398657.1"/>
    </source>
</evidence>
<dbReference type="InParanoid" id="A0A1S3IKC1"/>
<dbReference type="InterPro" id="IPR004344">
    <property type="entry name" value="TTL/TTLL_fam"/>
</dbReference>
<dbReference type="Gene3D" id="3.40.50.11480">
    <property type="match status" value="1"/>
</dbReference>
<dbReference type="OrthoDB" id="18862at2759"/>
<keyword evidence="14" id="KW-1185">Reference proteome</keyword>
<proteinExistence type="inferred from homology"/>
<evidence type="ECO:0000256" key="11">
    <source>
        <dbReference type="ARBA" id="ARBA00038960"/>
    </source>
</evidence>
<dbReference type="GO" id="GO:0005524">
    <property type="term" value="F:ATP binding"/>
    <property type="evidence" value="ECO:0007669"/>
    <property type="project" value="UniProtKB-KW"/>
</dbReference>
<dbReference type="PROSITE" id="PS51221">
    <property type="entry name" value="TTL"/>
    <property type="match status" value="1"/>
</dbReference>
<dbReference type="Pfam" id="PF03133">
    <property type="entry name" value="TTL"/>
    <property type="match status" value="1"/>
</dbReference>
<keyword evidence="9" id="KW-0630">Potassium</keyword>
<sequence length="402" mass="45978">MSESVNLPERRLGMYSFVSRDEGSSVYSAVSSILLETRGNVWKRVARESPKFNLMLGERNGLPYGRLGHEPGFVQIVNYYRGSGCLCRKTSMVSTLCKQWKETGQEPFEWLPPSFILYPNITPEQEEQSDLKSFIAQKKRSIKTDEREEFKQYFERVRSEGKGCIWIVKSAAGAKGQGVLISSDVEEILHFTDSKSQAHIVQKYLEKPLLLSGDRKFDIRSWVLVDTQFDIYLYKEGVLRTSSEPYNATDLTDLTSHLTNHCLQEHSQNYGKYEEGNELFFDEFNRYLQSQHSVTLSASILPQIENIILECFKACKEHLSTAGFAYKSFQLFGFDFMIDEAFKVWLIEVNGSPACAKKLLPSLAESLIQTAVDPVFPLSQEQQITAENLFTKINYNLTQETC</sequence>
<comment type="catalytic activity">
    <reaction evidence="13">
        <text>C-terminal L-alpha-aminoacyl-L-glutamyl-L-glutamyl-[tubulin] + L-tyrosine + ATP = C-terminal L-alpha-aminoacyl-L-glutamyl-L-glutamyl-L-tyrosyl-[tubulin] + ADP + phosphate + H(+)</text>
        <dbReference type="Rhea" id="RHEA:17605"/>
        <dbReference type="Rhea" id="RHEA-COMP:16434"/>
        <dbReference type="Rhea" id="RHEA-COMP:16435"/>
        <dbReference type="ChEBI" id="CHEBI:15378"/>
        <dbReference type="ChEBI" id="CHEBI:30616"/>
        <dbReference type="ChEBI" id="CHEBI:43474"/>
        <dbReference type="ChEBI" id="CHEBI:58315"/>
        <dbReference type="ChEBI" id="CHEBI:149554"/>
        <dbReference type="ChEBI" id="CHEBI:149555"/>
        <dbReference type="ChEBI" id="CHEBI:456216"/>
        <dbReference type="EC" id="6.3.2.25"/>
    </reaction>
</comment>
<dbReference type="GO" id="GO:0005876">
    <property type="term" value="C:spindle microtubule"/>
    <property type="evidence" value="ECO:0007669"/>
    <property type="project" value="TreeGrafter"/>
</dbReference>
<keyword evidence="5 15" id="KW-0436">Ligase</keyword>
<accession>A0A1S3IKC1</accession>
<dbReference type="STRING" id="7574.A0A1S3IKC1"/>
<dbReference type="GO" id="GO:0004835">
    <property type="term" value="F:tubulin-tyrosine ligase activity"/>
    <property type="evidence" value="ECO:0007669"/>
    <property type="project" value="UniProtKB-EC"/>
</dbReference>
<evidence type="ECO:0000256" key="7">
    <source>
        <dbReference type="ARBA" id="ARBA00022840"/>
    </source>
</evidence>
<dbReference type="Gene3D" id="3.30.470.20">
    <property type="entry name" value="ATP-grasp fold, B domain"/>
    <property type="match status" value="1"/>
</dbReference>
<evidence type="ECO:0000256" key="9">
    <source>
        <dbReference type="ARBA" id="ARBA00022958"/>
    </source>
</evidence>
<evidence type="ECO:0000256" key="13">
    <source>
        <dbReference type="ARBA" id="ARBA00047950"/>
    </source>
</evidence>
<comment type="cofactor">
    <cofactor evidence="2">
        <name>K(+)</name>
        <dbReference type="ChEBI" id="CHEBI:29103"/>
    </cofactor>
</comment>
<dbReference type="PANTHER" id="PTHR46570:SF1">
    <property type="entry name" value="TUBULIN--TYROSINE LIGASE"/>
    <property type="match status" value="1"/>
</dbReference>
<dbReference type="Proteomes" id="UP000085678">
    <property type="component" value="Unplaced"/>
</dbReference>
<keyword evidence="6" id="KW-0547">Nucleotide-binding</keyword>
<evidence type="ECO:0000256" key="6">
    <source>
        <dbReference type="ARBA" id="ARBA00022741"/>
    </source>
</evidence>
<name>A0A1S3IKC1_LINAN</name>
<organism evidence="14 15">
    <name type="scientific">Lingula anatina</name>
    <name type="common">Brachiopod</name>
    <name type="synonym">Lingula unguis</name>
    <dbReference type="NCBI Taxonomy" id="7574"/>
    <lineage>
        <taxon>Eukaryota</taxon>
        <taxon>Metazoa</taxon>
        <taxon>Spiralia</taxon>
        <taxon>Lophotrochozoa</taxon>
        <taxon>Brachiopoda</taxon>
        <taxon>Linguliformea</taxon>
        <taxon>Lingulata</taxon>
        <taxon>Lingulida</taxon>
        <taxon>Linguloidea</taxon>
        <taxon>Lingulidae</taxon>
        <taxon>Lingula</taxon>
    </lineage>
</organism>
<dbReference type="SUPFAM" id="SSF56059">
    <property type="entry name" value="Glutathione synthetase ATP-binding domain-like"/>
    <property type="match status" value="1"/>
</dbReference>
<gene>
    <name evidence="15" type="primary">LOC106165091</name>
</gene>
<evidence type="ECO:0000256" key="8">
    <source>
        <dbReference type="ARBA" id="ARBA00022842"/>
    </source>
</evidence>
<evidence type="ECO:0000256" key="12">
    <source>
        <dbReference type="ARBA" id="ARBA00041021"/>
    </source>
</evidence>
<evidence type="ECO:0000256" key="3">
    <source>
        <dbReference type="ARBA" id="ARBA00006820"/>
    </source>
</evidence>
<comment type="subunit">
    <text evidence="4">Monomer.</text>
</comment>